<dbReference type="InterPro" id="IPR036770">
    <property type="entry name" value="Ankyrin_rpt-contain_sf"/>
</dbReference>
<dbReference type="Gene3D" id="1.25.40.20">
    <property type="entry name" value="Ankyrin repeat-containing domain"/>
    <property type="match status" value="1"/>
</dbReference>
<dbReference type="SMART" id="SM00248">
    <property type="entry name" value="ANK"/>
    <property type="match status" value="3"/>
</dbReference>
<dbReference type="PROSITE" id="PS50088">
    <property type="entry name" value="ANK_REPEAT"/>
    <property type="match status" value="1"/>
</dbReference>
<dbReference type="InterPro" id="IPR002110">
    <property type="entry name" value="Ankyrin_rpt"/>
</dbReference>
<keyword evidence="3" id="KW-1185">Reference proteome</keyword>
<gene>
    <name evidence="2" type="ORF">M9Y10_039228</name>
</gene>
<evidence type="ECO:0008006" key="4">
    <source>
        <dbReference type="Google" id="ProtNLM"/>
    </source>
</evidence>
<evidence type="ECO:0000313" key="2">
    <source>
        <dbReference type="EMBL" id="KAK8888164.1"/>
    </source>
</evidence>
<evidence type="ECO:0000313" key="3">
    <source>
        <dbReference type="Proteomes" id="UP001470230"/>
    </source>
</evidence>
<dbReference type="EMBL" id="JAPFFF010000006">
    <property type="protein sequence ID" value="KAK8888164.1"/>
    <property type="molecule type" value="Genomic_DNA"/>
</dbReference>
<reference evidence="2 3" key="1">
    <citation type="submission" date="2024-04" db="EMBL/GenBank/DDBJ databases">
        <title>Tritrichomonas musculus Genome.</title>
        <authorList>
            <person name="Alves-Ferreira E."/>
            <person name="Grigg M."/>
            <person name="Lorenzi H."/>
            <person name="Galac M."/>
        </authorList>
    </citation>
    <scope>NUCLEOTIDE SEQUENCE [LARGE SCALE GENOMIC DNA]</scope>
    <source>
        <strain evidence="2 3">EAF2021</strain>
    </source>
</reference>
<feature type="repeat" description="ANK" evidence="1">
    <location>
        <begin position="144"/>
        <end position="170"/>
    </location>
</feature>
<proteinExistence type="predicted"/>
<name>A0ABR2KAM1_9EUKA</name>
<organism evidence="2 3">
    <name type="scientific">Tritrichomonas musculus</name>
    <dbReference type="NCBI Taxonomy" id="1915356"/>
    <lineage>
        <taxon>Eukaryota</taxon>
        <taxon>Metamonada</taxon>
        <taxon>Parabasalia</taxon>
        <taxon>Tritrichomonadida</taxon>
        <taxon>Tritrichomonadidae</taxon>
        <taxon>Tritrichomonas</taxon>
    </lineage>
</organism>
<dbReference type="PROSITE" id="PS50297">
    <property type="entry name" value="ANK_REP_REGION"/>
    <property type="match status" value="1"/>
</dbReference>
<sequence length="329" mass="36775">MEGLKQSINADSPQLISNLPQIKMLITHFISIPGNYCSPSNPSNQGTYQYIFNDPSPAQYAIIQDKPKALEALINLSCHPSSKFKTNTFFGLPIDDIFTPKAFSTNCKLPLLNLAVRVNNFRCLKILVEYLKENKHTIDTTDRDNHTPLLEAVLNSNSELTLYLLREGADPLFTPTNSVKSNISNCSSSPPLGRPLMSALFATPELFLYMVQTLKDMKQNEKYEVLFTEKYNPTTFQIVPQGNGGKPLQEILANRQDLALSRKVFQHILENKEINIASAISGAKNSINPQQITIPVELCNQCHKNPSCCVCPECGKHLCPLHEVDHDCK</sequence>
<accession>A0ABR2KAM1</accession>
<protein>
    <recommendedName>
        <fullName evidence="4">Ankyrin repeat protein</fullName>
    </recommendedName>
</protein>
<dbReference type="Proteomes" id="UP001470230">
    <property type="component" value="Unassembled WGS sequence"/>
</dbReference>
<dbReference type="SUPFAM" id="SSF48403">
    <property type="entry name" value="Ankyrin repeat"/>
    <property type="match status" value="1"/>
</dbReference>
<keyword evidence="1" id="KW-0040">ANK repeat</keyword>
<comment type="caution">
    <text evidence="2">The sequence shown here is derived from an EMBL/GenBank/DDBJ whole genome shotgun (WGS) entry which is preliminary data.</text>
</comment>
<evidence type="ECO:0000256" key="1">
    <source>
        <dbReference type="PROSITE-ProRule" id="PRU00023"/>
    </source>
</evidence>